<keyword evidence="3" id="KW-0547">Nucleotide-binding</keyword>
<dbReference type="GO" id="GO:0005524">
    <property type="term" value="F:ATP binding"/>
    <property type="evidence" value="ECO:0007669"/>
    <property type="project" value="UniProtKB-KW"/>
</dbReference>
<dbReference type="STRING" id="691883.A0A058Z9R6"/>
<keyword evidence="9" id="KW-1185">Reference proteome</keyword>
<evidence type="ECO:0000256" key="2">
    <source>
        <dbReference type="ARBA" id="ARBA00022679"/>
    </source>
</evidence>
<evidence type="ECO:0000259" key="7">
    <source>
        <dbReference type="PROSITE" id="PS50011"/>
    </source>
</evidence>
<dbReference type="eggNOG" id="KOG0660">
    <property type="taxonomic scope" value="Eukaryota"/>
</dbReference>
<evidence type="ECO:0000256" key="5">
    <source>
        <dbReference type="ARBA" id="ARBA00022840"/>
    </source>
</evidence>
<name>A0A058Z9R6_FONAL</name>
<dbReference type="GO" id="GO:0004674">
    <property type="term" value="F:protein serine/threonine kinase activity"/>
    <property type="evidence" value="ECO:0007669"/>
    <property type="project" value="UniProtKB-KW"/>
</dbReference>
<dbReference type="InterPro" id="IPR050117">
    <property type="entry name" value="MAPK"/>
</dbReference>
<dbReference type="SUPFAM" id="SSF56112">
    <property type="entry name" value="Protein kinase-like (PK-like)"/>
    <property type="match status" value="1"/>
</dbReference>
<protein>
    <submittedName>
        <fullName evidence="8">CMGC/MAPK/P38 protein kinase</fullName>
    </submittedName>
</protein>
<evidence type="ECO:0000256" key="4">
    <source>
        <dbReference type="ARBA" id="ARBA00022777"/>
    </source>
</evidence>
<dbReference type="GeneID" id="20526642"/>
<organism evidence="8">
    <name type="scientific">Fonticula alba</name>
    <name type="common">Slime mold</name>
    <dbReference type="NCBI Taxonomy" id="691883"/>
    <lineage>
        <taxon>Eukaryota</taxon>
        <taxon>Rotosphaerida</taxon>
        <taxon>Fonticulaceae</taxon>
        <taxon>Fonticula</taxon>
    </lineage>
</organism>
<feature type="region of interest" description="Disordered" evidence="6">
    <location>
        <begin position="416"/>
        <end position="522"/>
    </location>
</feature>
<dbReference type="InterPro" id="IPR000719">
    <property type="entry name" value="Prot_kinase_dom"/>
</dbReference>
<evidence type="ECO:0000313" key="8">
    <source>
        <dbReference type="EMBL" id="KCV70970.1"/>
    </source>
</evidence>
<dbReference type="Gene3D" id="1.10.510.10">
    <property type="entry name" value="Transferase(Phosphotransferase) domain 1"/>
    <property type="match status" value="1"/>
</dbReference>
<dbReference type="EMBL" id="KB932203">
    <property type="protein sequence ID" value="KCV70970.1"/>
    <property type="molecule type" value="Genomic_DNA"/>
</dbReference>
<dbReference type="SMART" id="SM00220">
    <property type="entry name" value="S_TKc"/>
    <property type="match status" value="1"/>
</dbReference>
<dbReference type="PROSITE" id="PS00108">
    <property type="entry name" value="PROTEIN_KINASE_ST"/>
    <property type="match status" value="1"/>
</dbReference>
<dbReference type="InterPro" id="IPR008271">
    <property type="entry name" value="Ser/Thr_kinase_AS"/>
</dbReference>
<gene>
    <name evidence="8" type="ORF">H696_01917</name>
</gene>
<evidence type="ECO:0000313" key="9">
    <source>
        <dbReference type="Proteomes" id="UP000030693"/>
    </source>
</evidence>
<keyword evidence="1" id="KW-0723">Serine/threonine-protein kinase</keyword>
<dbReference type="PANTHER" id="PTHR24055">
    <property type="entry name" value="MITOGEN-ACTIVATED PROTEIN KINASE"/>
    <property type="match status" value="1"/>
</dbReference>
<accession>A0A058Z9R6</accession>
<sequence>MEYTNFRDHHIGGFVFSLPERLEPAQLIGSGVCGAICSAQEKDSHSWVAIKMLNRDNPLIEEISPEVTPEAFEDNQRKYLRQLYRELTIMKYMQHENIVALLGSFIDPQDNIYLVQELMSADLSQVLEARSLTTTHIRYFAYQLLRGLKYMHSAGIVHRDLKPSNIMINEQCDLKIIDFGLARFNPNTLDPGDLSSSREVLFPDSQNPLLMTEYVTTRYYRAPEILFHYPHYCQAADVWSAGCIIAEMIIRQVLFPGGNPIEMVQLWSTLLGPPGDEFLETIGCSNIISYLRSLPLDPGSGHPSLDDMIFPDARAILEKLLVYSPADRITAEDALGDPYFAQFHDPNDEPTAHELRDRWTMHSRHLTCDQWRALISEEVSGPCSSVESSARRARRGLSISRPELLPEALLARDSGWQPAAAAPPPGQPAAPPGPEQHPRPLLADGGGGDPHKRLDSDPLQMGRWSEVVSDDGTLADVSSAGQGGTSSEESMPLGRRSASGATPLPAALLPSRGEGKWKRRAR</sequence>
<dbReference type="AlphaFoldDB" id="A0A058Z9R6"/>
<feature type="domain" description="Protein kinase" evidence="7">
    <location>
        <begin position="22"/>
        <end position="340"/>
    </location>
</feature>
<dbReference type="RefSeq" id="XP_009494093.1">
    <property type="nucleotide sequence ID" value="XM_009495818.1"/>
</dbReference>
<dbReference type="Pfam" id="PF00069">
    <property type="entry name" value="Pkinase"/>
    <property type="match status" value="1"/>
</dbReference>
<dbReference type="Gene3D" id="3.30.200.20">
    <property type="entry name" value="Phosphorylase Kinase, domain 1"/>
    <property type="match status" value="1"/>
</dbReference>
<keyword evidence="2" id="KW-0808">Transferase</keyword>
<dbReference type="PROSITE" id="PS50011">
    <property type="entry name" value="PROTEIN_KINASE_DOM"/>
    <property type="match status" value="1"/>
</dbReference>
<dbReference type="OrthoDB" id="192887at2759"/>
<evidence type="ECO:0000256" key="3">
    <source>
        <dbReference type="ARBA" id="ARBA00022741"/>
    </source>
</evidence>
<feature type="compositionally biased region" description="Pro residues" evidence="6">
    <location>
        <begin position="421"/>
        <end position="435"/>
    </location>
</feature>
<evidence type="ECO:0000256" key="1">
    <source>
        <dbReference type="ARBA" id="ARBA00022527"/>
    </source>
</evidence>
<dbReference type="FunFam" id="1.10.510.10:FF:000624">
    <property type="entry name" value="Mitogen-activated protein kinase"/>
    <property type="match status" value="1"/>
</dbReference>
<evidence type="ECO:0000256" key="6">
    <source>
        <dbReference type="SAM" id="MobiDB-lite"/>
    </source>
</evidence>
<dbReference type="Proteomes" id="UP000030693">
    <property type="component" value="Unassembled WGS sequence"/>
</dbReference>
<proteinExistence type="predicted"/>
<dbReference type="InterPro" id="IPR011009">
    <property type="entry name" value="Kinase-like_dom_sf"/>
</dbReference>
<keyword evidence="5" id="KW-0067">ATP-binding</keyword>
<keyword evidence="4 8" id="KW-0418">Kinase</keyword>
<reference evidence="8" key="1">
    <citation type="submission" date="2013-04" db="EMBL/GenBank/DDBJ databases">
        <title>The Genome Sequence of Fonticula alba ATCC 38817.</title>
        <authorList>
            <consortium name="The Broad Institute Genomics Platform"/>
            <person name="Russ C."/>
            <person name="Cuomo C."/>
            <person name="Burger G."/>
            <person name="Gray M.W."/>
            <person name="Holland P.W.H."/>
            <person name="King N."/>
            <person name="Lang F.B.F."/>
            <person name="Roger A.J."/>
            <person name="Ruiz-Trillo I."/>
            <person name="Brown M."/>
            <person name="Walker B."/>
            <person name="Young S."/>
            <person name="Zeng Q."/>
            <person name="Gargeya S."/>
            <person name="Fitzgerald M."/>
            <person name="Haas B."/>
            <person name="Abouelleil A."/>
            <person name="Allen A.W."/>
            <person name="Alvarado L."/>
            <person name="Arachchi H.M."/>
            <person name="Berlin A.M."/>
            <person name="Chapman S.B."/>
            <person name="Gainer-Dewar J."/>
            <person name="Goldberg J."/>
            <person name="Griggs A."/>
            <person name="Gujja S."/>
            <person name="Hansen M."/>
            <person name="Howarth C."/>
            <person name="Imamovic A."/>
            <person name="Ireland A."/>
            <person name="Larimer J."/>
            <person name="McCowan C."/>
            <person name="Murphy C."/>
            <person name="Pearson M."/>
            <person name="Poon T.W."/>
            <person name="Priest M."/>
            <person name="Roberts A."/>
            <person name="Saif S."/>
            <person name="Shea T."/>
            <person name="Sisk P."/>
            <person name="Sykes S."/>
            <person name="Wortman J."/>
            <person name="Nusbaum C."/>
            <person name="Birren B."/>
        </authorList>
    </citation>
    <scope>NUCLEOTIDE SEQUENCE [LARGE SCALE GENOMIC DNA]</scope>
    <source>
        <strain evidence="8">ATCC 38817</strain>
    </source>
</reference>